<dbReference type="STRING" id="22663.A0A2I0JNY2"/>
<protein>
    <submittedName>
        <fullName evidence="1">Uncharacterized protein</fullName>
    </submittedName>
</protein>
<dbReference type="EMBL" id="PGOL01001449">
    <property type="protein sequence ID" value="PKI58008.1"/>
    <property type="molecule type" value="Genomic_DNA"/>
</dbReference>
<gene>
    <name evidence="1" type="ORF">CRG98_021588</name>
</gene>
<keyword evidence="2" id="KW-1185">Reference proteome</keyword>
<name>A0A2I0JNY2_PUNGR</name>
<dbReference type="Proteomes" id="UP000233551">
    <property type="component" value="Unassembled WGS sequence"/>
</dbReference>
<reference evidence="1 2" key="1">
    <citation type="submission" date="2017-11" db="EMBL/GenBank/DDBJ databases">
        <title>De-novo sequencing of pomegranate (Punica granatum L.) genome.</title>
        <authorList>
            <person name="Akparov Z."/>
            <person name="Amiraslanov A."/>
            <person name="Hajiyeva S."/>
            <person name="Abbasov M."/>
            <person name="Kaur K."/>
            <person name="Hamwieh A."/>
            <person name="Solovyev V."/>
            <person name="Salamov A."/>
            <person name="Braich B."/>
            <person name="Kosarev P."/>
            <person name="Mahmoud A."/>
            <person name="Hajiyev E."/>
            <person name="Babayeva S."/>
            <person name="Izzatullayeva V."/>
            <person name="Mammadov A."/>
            <person name="Mammadov A."/>
            <person name="Sharifova S."/>
            <person name="Ojaghi J."/>
            <person name="Eynullazada K."/>
            <person name="Bayramov B."/>
            <person name="Abdulazimova A."/>
            <person name="Shahmuradov I."/>
        </authorList>
    </citation>
    <scope>NUCLEOTIDE SEQUENCE [LARGE SCALE GENOMIC DNA]</scope>
    <source>
        <strain evidence="2">cv. AG2017</strain>
        <tissue evidence="1">Leaf</tissue>
    </source>
</reference>
<proteinExistence type="predicted"/>
<accession>A0A2I0JNY2</accession>
<dbReference type="AlphaFoldDB" id="A0A2I0JNY2"/>
<comment type="caution">
    <text evidence="1">The sequence shown here is derived from an EMBL/GenBank/DDBJ whole genome shotgun (WGS) entry which is preliminary data.</text>
</comment>
<evidence type="ECO:0000313" key="1">
    <source>
        <dbReference type="EMBL" id="PKI58008.1"/>
    </source>
</evidence>
<sequence>MAELNTRKPTIPIDEYMAGSLPLLDDKMKRLFKCYREDVTANLAPDIVRDIGADKVEFKFKKPQSLQIGGSYAIQGIAKPNVNVDLMLCTPKRATHTLKDNSRRCACAHPNFNLVGARMHAPMQRGLGVSTFPGMRDGRM</sequence>
<evidence type="ECO:0000313" key="2">
    <source>
        <dbReference type="Proteomes" id="UP000233551"/>
    </source>
</evidence>
<organism evidence="1 2">
    <name type="scientific">Punica granatum</name>
    <name type="common">Pomegranate</name>
    <dbReference type="NCBI Taxonomy" id="22663"/>
    <lineage>
        <taxon>Eukaryota</taxon>
        <taxon>Viridiplantae</taxon>
        <taxon>Streptophyta</taxon>
        <taxon>Embryophyta</taxon>
        <taxon>Tracheophyta</taxon>
        <taxon>Spermatophyta</taxon>
        <taxon>Magnoliopsida</taxon>
        <taxon>eudicotyledons</taxon>
        <taxon>Gunneridae</taxon>
        <taxon>Pentapetalae</taxon>
        <taxon>rosids</taxon>
        <taxon>malvids</taxon>
        <taxon>Myrtales</taxon>
        <taxon>Lythraceae</taxon>
        <taxon>Punica</taxon>
    </lineage>
</organism>